<keyword evidence="2" id="KW-1185">Reference proteome</keyword>
<dbReference type="EMBL" id="JARBJD010000045">
    <property type="protein sequence ID" value="KAK2957549.1"/>
    <property type="molecule type" value="Genomic_DNA"/>
</dbReference>
<comment type="caution">
    <text evidence="1">The sequence shown here is derived from an EMBL/GenBank/DDBJ whole genome shotgun (WGS) entry which is preliminary data.</text>
</comment>
<organism evidence="1 2">
    <name type="scientific">Blattamonas nauphoetae</name>
    <dbReference type="NCBI Taxonomy" id="2049346"/>
    <lineage>
        <taxon>Eukaryota</taxon>
        <taxon>Metamonada</taxon>
        <taxon>Preaxostyla</taxon>
        <taxon>Oxymonadida</taxon>
        <taxon>Blattamonas</taxon>
    </lineage>
</organism>
<sequence>MAEHGVLLGVLAGKGVAEGWSLNPVLDDSLEAKAVKFLKSVDPDDEAIADAFFFITTAAMELIENLVSNCSPKVLLALVKADLIFQLYTNLHPLSLSFAEEADIHACLIVVISESVWLATPNGLADLGIEDGNEQQAVHETTFLQVLLPSEQYLCLLCANRFSIIDGDQSENFLDLLANLLQISPYYQPTLEIVLHMPVVLTIPSCLTFFEDDHSIWLFLDMIVDAQLEWNKKGGEVRQMGRIVQRMLRMEGIEDVIEAKLRNDQNDSDGEYIVLTSNDWNNQLGMNLPEQE</sequence>
<name>A0ABQ9Y1L6_9EUKA</name>
<accession>A0ABQ9Y1L6</accession>
<evidence type="ECO:0000313" key="1">
    <source>
        <dbReference type="EMBL" id="KAK2957549.1"/>
    </source>
</evidence>
<reference evidence="1 2" key="1">
    <citation type="journal article" date="2022" name="bioRxiv">
        <title>Genomics of Preaxostyla Flagellates Illuminates Evolutionary Transitions and the Path Towards Mitochondrial Loss.</title>
        <authorList>
            <person name="Novak L.V.F."/>
            <person name="Treitli S.C."/>
            <person name="Pyrih J."/>
            <person name="Halakuc P."/>
            <person name="Pipaliya S.V."/>
            <person name="Vacek V."/>
            <person name="Brzon O."/>
            <person name="Soukal P."/>
            <person name="Eme L."/>
            <person name="Dacks J.B."/>
            <person name="Karnkowska A."/>
            <person name="Elias M."/>
            <person name="Hampl V."/>
        </authorList>
    </citation>
    <scope>NUCLEOTIDE SEQUENCE [LARGE SCALE GENOMIC DNA]</scope>
    <source>
        <strain evidence="1">NAU3</strain>
        <tissue evidence="1">Gut</tissue>
    </source>
</reference>
<protein>
    <submittedName>
        <fullName evidence="1">Uncharacterized protein</fullName>
    </submittedName>
</protein>
<gene>
    <name evidence="1" type="ORF">BLNAU_7448</name>
</gene>
<dbReference type="Proteomes" id="UP001281761">
    <property type="component" value="Unassembled WGS sequence"/>
</dbReference>
<evidence type="ECO:0000313" key="2">
    <source>
        <dbReference type="Proteomes" id="UP001281761"/>
    </source>
</evidence>
<proteinExistence type="predicted"/>